<organism evidence="1 2">
    <name type="scientific">Thelohanellus kitauei</name>
    <name type="common">Myxosporean</name>
    <dbReference type="NCBI Taxonomy" id="669202"/>
    <lineage>
        <taxon>Eukaryota</taxon>
        <taxon>Metazoa</taxon>
        <taxon>Cnidaria</taxon>
        <taxon>Myxozoa</taxon>
        <taxon>Myxosporea</taxon>
        <taxon>Bivalvulida</taxon>
        <taxon>Platysporina</taxon>
        <taxon>Myxobolidae</taxon>
        <taxon>Thelohanellus</taxon>
    </lineage>
</organism>
<protein>
    <submittedName>
        <fullName evidence="1">Uncharacterized protein</fullName>
    </submittedName>
</protein>
<proteinExistence type="predicted"/>
<name>A0A0C2MQ17_THEKT</name>
<sequence length="192" mass="22899">MVTKRSLVPAFEVFNISNEYFCNYLSRLEQHFFFLGNLRLRLPKCQARFFGGQIDDLYKEILKILMDSSEQAEHYDYGCVEFSRFSMKPEQSYKEWVAELRSISKCIRFQFCKDRCLCNSNNETPLSIQSLIFPINDIYYQNNENDHCDRQRLDNKFISFLAEKNNHLKVKIMPARLYLTFEALLSTQFEDV</sequence>
<reference evidence="1 2" key="1">
    <citation type="journal article" date="2014" name="Genome Biol. Evol.">
        <title>The genome of the myxosporean Thelohanellus kitauei shows adaptations to nutrient acquisition within its fish host.</title>
        <authorList>
            <person name="Yang Y."/>
            <person name="Xiong J."/>
            <person name="Zhou Z."/>
            <person name="Huo F."/>
            <person name="Miao W."/>
            <person name="Ran C."/>
            <person name="Liu Y."/>
            <person name="Zhang J."/>
            <person name="Feng J."/>
            <person name="Wang M."/>
            <person name="Wang M."/>
            <person name="Wang L."/>
            <person name="Yao B."/>
        </authorList>
    </citation>
    <scope>NUCLEOTIDE SEQUENCE [LARGE SCALE GENOMIC DNA]</scope>
    <source>
        <strain evidence="1">Wuqing</strain>
    </source>
</reference>
<accession>A0A0C2MQ17</accession>
<dbReference type="Proteomes" id="UP000031668">
    <property type="component" value="Unassembled WGS sequence"/>
</dbReference>
<evidence type="ECO:0000313" key="2">
    <source>
        <dbReference type="Proteomes" id="UP000031668"/>
    </source>
</evidence>
<evidence type="ECO:0000313" key="1">
    <source>
        <dbReference type="EMBL" id="KII69356.1"/>
    </source>
</evidence>
<keyword evidence="2" id="KW-1185">Reference proteome</keyword>
<gene>
    <name evidence="1" type="ORF">RF11_09781</name>
</gene>
<comment type="caution">
    <text evidence="1">The sequence shown here is derived from an EMBL/GenBank/DDBJ whole genome shotgun (WGS) entry which is preliminary data.</text>
</comment>
<dbReference type="AlphaFoldDB" id="A0A0C2MQ17"/>
<dbReference type="EMBL" id="JWZT01002451">
    <property type="protein sequence ID" value="KII69356.1"/>
    <property type="molecule type" value="Genomic_DNA"/>
</dbReference>